<dbReference type="AlphaFoldDB" id="A0A923E4D1"/>
<dbReference type="InterPro" id="IPR022399">
    <property type="entry name" value="TadA-like_ATPase"/>
</dbReference>
<comment type="similarity">
    <text evidence="1">Belongs to the GSP E family.</text>
</comment>
<dbReference type="InterPro" id="IPR001482">
    <property type="entry name" value="T2SS/T4SS_dom"/>
</dbReference>
<dbReference type="InterPro" id="IPR050921">
    <property type="entry name" value="T4SS_GSP_E_ATPase"/>
</dbReference>
<dbReference type="SUPFAM" id="SSF52540">
    <property type="entry name" value="P-loop containing nucleoside triphosphate hydrolases"/>
    <property type="match status" value="1"/>
</dbReference>
<dbReference type="Gene3D" id="3.30.450.370">
    <property type="match status" value="1"/>
</dbReference>
<dbReference type="RefSeq" id="WP_320658109.1">
    <property type="nucleotide sequence ID" value="NZ_JACHMK010000001.1"/>
</dbReference>
<feature type="domain" description="Bacterial type II secretion system protein E" evidence="2">
    <location>
        <begin position="55"/>
        <end position="310"/>
    </location>
</feature>
<evidence type="ECO:0000259" key="2">
    <source>
        <dbReference type="Pfam" id="PF00437"/>
    </source>
</evidence>
<dbReference type="Pfam" id="PF00437">
    <property type="entry name" value="T2SSE"/>
    <property type="match status" value="1"/>
</dbReference>
<evidence type="ECO:0000256" key="1">
    <source>
        <dbReference type="ARBA" id="ARBA00006611"/>
    </source>
</evidence>
<proteinExistence type="inferred from homology"/>
<dbReference type="EMBL" id="JACHMK010000001">
    <property type="protein sequence ID" value="MBB6335724.1"/>
    <property type="molecule type" value="Genomic_DNA"/>
</dbReference>
<dbReference type="PANTHER" id="PTHR30486">
    <property type="entry name" value="TWITCHING MOTILITY PROTEIN PILT"/>
    <property type="match status" value="1"/>
</dbReference>
<comment type="caution">
    <text evidence="3">The sequence shown here is derived from an EMBL/GenBank/DDBJ whole genome shotgun (WGS) entry which is preliminary data.</text>
</comment>
<name>A0A923E4D1_9ACTO</name>
<gene>
    <name evidence="3" type="ORF">HD592_002289</name>
</gene>
<dbReference type="NCBIfam" id="TIGR03819">
    <property type="entry name" value="heli_sec_ATPase"/>
    <property type="match status" value="1"/>
</dbReference>
<dbReference type="Proteomes" id="UP000617426">
    <property type="component" value="Unassembled WGS sequence"/>
</dbReference>
<dbReference type="PANTHER" id="PTHR30486:SF6">
    <property type="entry name" value="TYPE IV PILUS RETRACTATION ATPASE PILT"/>
    <property type="match status" value="1"/>
</dbReference>
<dbReference type="CDD" id="cd01130">
    <property type="entry name" value="VirB11-like_ATPase"/>
    <property type="match status" value="1"/>
</dbReference>
<evidence type="ECO:0000313" key="4">
    <source>
        <dbReference type="Proteomes" id="UP000617426"/>
    </source>
</evidence>
<reference evidence="3" key="1">
    <citation type="submission" date="2020-08" db="EMBL/GenBank/DDBJ databases">
        <title>Sequencing the genomes of 1000 actinobacteria strains.</title>
        <authorList>
            <person name="Klenk H.-P."/>
        </authorList>
    </citation>
    <scope>NUCLEOTIDE SEQUENCE</scope>
    <source>
        <strain evidence="3">DSM 10695</strain>
    </source>
</reference>
<keyword evidence="4" id="KW-1185">Reference proteome</keyword>
<sequence length="392" mass="41053">MDDDGLGRVIRAVSEGRGRASAVREGAREGAGVGELRALLDGVRSWEAGTGPRIARLLEDSRVTDVLINSTDAWIDRGFGLERAAVDLGDEKDVRALAIRMAAACGKRLDDASPIVDGSLPGGVRLHAVLPGPSASGTLISLRTTRAAGLSIAELEASASLAPPFGAFLRACVERRANVLVSGATGSGKTTLLSALLGLVPAEERIICIEEVPELNPRHPHVVSLTERRPNIQGAGGIPLSELVRAAMRMRPDRLVLGECRGPEVRDVLLALNTGHDGGWATIHANGSREVPARLVALGALAGMSEAAVTAQAVAAFDAVVHMSRVKLEAGALRRVCEIAVLSREGGELRAEIAVDSRAPGIVEFGPAWERFAEVIGADRAQRGLEGVRAPK</sequence>
<organism evidence="3 4">
    <name type="scientific">Schaalia hyovaginalis</name>
    <dbReference type="NCBI Taxonomy" id="29316"/>
    <lineage>
        <taxon>Bacteria</taxon>
        <taxon>Bacillati</taxon>
        <taxon>Actinomycetota</taxon>
        <taxon>Actinomycetes</taxon>
        <taxon>Actinomycetales</taxon>
        <taxon>Actinomycetaceae</taxon>
        <taxon>Schaalia</taxon>
    </lineage>
</organism>
<evidence type="ECO:0000313" key="3">
    <source>
        <dbReference type="EMBL" id="MBB6335724.1"/>
    </source>
</evidence>
<accession>A0A923E4D1</accession>
<dbReference type="GO" id="GO:0016887">
    <property type="term" value="F:ATP hydrolysis activity"/>
    <property type="evidence" value="ECO:0007669"/>
    <property type="project" value="InterPro"/>
</dbReference>
<protein>
    <submittedName>
        <fullName evidence="3">Pilus assembly protein CpaF</fullName>
    </submittedName>
</protein>
<dbReference type="Gene3D" id="3.40.50.300">
    <property type="entry name" value="P-loop containing nucleotide triphosphate hydrolases"/>
    <property type="match status" value="1"/>
</dbReference>
<dbReference type="InterPro" id="IPR027417">
    <property type="entry name" value="P-loop_NTPase"/>
</dbReference>